<keyword evidence="2" id="KW-1185">Reference proteome</keyword>
<proteinExistence type="predicted"/>
<gene>
    <name evidence="1" type="ORF">EEDITHA_LOCUS20912</name>
</gene>
<dbReference type="AlphaFoldDB" id="A0AAU9V5Q8"/>
<evidence type="ECO:0000313" key="2">
    <source>
        <dbReference type="Proteomes" id="UP001153954"/>
    </source>
</evidence>
<reference evidence="1" key="1">
    <citation type="submission" date="2022-03" db="EMBL/GenBank/DDBJ databases">
        <authorList>
            <person name="Tunstrom K."/>
        </authorList>
    </citation>
    <scope>NUCLEOTIDE SEQUENCE</scope>
</reference>
<evidence type="ECO:0000313" key="1">
    <source>
        <dbReference type="EMBL" id="CAH2106829.1"/>
    </source>
</evidence>
<protein>
    <submittedName>
        <fullName evidence="1">Uncharacterized protein</fullName>
    </submittedName>
</protein>
<name>A0AAU9V5Q8_EUPED</name>
<sequence>MKAILQKIYKSTKSTADYQAFSQSRRKVKAMIVTAYEQYRQQAQDNLLQDPSSFWNYVKSKNGRKGSLKIKKNGLYLNDAQCVQELAQYFHSVYSTERADLNVNAAVLSAGDNNSGARVHINKLELADVERS</sequence>
<dbReference type="Proteomes" id="UP001153954">
    <property type="component" value="Unassembled WGS sequence"/>
</dbReference>
<accession>A0AAU9V5Q8</accession>
<organism evidence="1 2">
    <name type="scientific">Euphydryas editha</name>
    <name type="common">Edith's checkerspot</name>
    <dbReference type="NCBI Taxonomy" id="104508"/>
    <lineage>
        <taxon>Eukaryota</taxon>
        <taxon>Metazoa</taxon>
        <taxon>Ecdysozoa</taxon>
        <taxon>Arthropoda</taxon>
        <taxon>Hexapoda</taxon>
        <taxon>Insecta</taxon>
        <taxon>Pterygota</taxon>
        <taxon>Neoptera</taxon>
        <taxon>Endopterygota</taxon>
        <taxon>Lepidoptera</taxon>
        <taxon>Glossata</taxon>
        <taxon>Ditrysia</taxon>
        <taxon>Papilionoidea</taxon>
        <taxon>Nymphalidae</taxon>
        <taxon>Nymphalinae</taxon>
        <taxon>Euphydryas</taxon>
    </lineage>
</organism>
<comment type="caution">
    <text evidence="1">The sequence shown here is derived from an EMBL/GenBank/DDBJ whole genome shotgun (WGS) entry which is preliminary data.</text>
</comment>
<dbReference type="EMBL" id="CAKOGL010000029">
    <property type="protein sequence ID" value="CAH2106829.1"/>
    <property type="molecule type" value="Genomic_DNA"/>
</dbReference>